<organism evidence="4 5">
    <name type="scientific">Proteus myxofaciens ATCC 19692</name>
    <dbReference type="NCBI Taxonomy" id="1354337"/>
    <lineage>
        <taxon>Bacteria</taxon>
        <taxon>Pseudomonadati</taxon>
        <taxon>Pseudomonadota</taxon>
        <taxon>Gammaproteobacteria</taxon>
        <taxon>Enterobacterales</taxon>
        <taxon>Morganellaceae</taxon>
        <taxon>Proteus</taxon>
    </lineage>
</organism>
<dbReference type="GO" id="GO:0031054">
    <property type="term" value="P:pre-miRNA processing"/>
    <property type="evidence" value="ECO:0007669"/>
    <property type="project" value="TreeGrafter"/>
</dbReference>
<dbReference type="PANTHER" id="PTHR46109:SF1">
    <property type="entry name" value="PROTEIN LIN-28 HOMOLOG"/>
    <property type="match status" value="1"/>
</dbReference>
<dbReference type="PROSITE" id="PS51857">
    <property type="entry name" value="CSD_2"/>
    <property type="match status" value="1"/>
</dbReference>
<dbReference type="OrthoDB" id="3695885at2"/>
<dbReference type="Gene3D" id="2.40.50.140">
    <property type="entry name" value="Nucleic acid-binding proteins"/>
    <property type="match status" value="1"/>
</dbReference>
<protein>
    <submittedName>
        <fullName evidence="4">CspB family cold shock protein</fullName>
    </submittedName>
</protein>
<dbReference type="EMBL" id="LXEN01000140">
    <property type="protein sequence ID" value="OAT23271.1"/>
    <property type="molecule type" value="Genomic_DNA"/>
</dbReference>
<dbReference type="InterPro" id="IPR012340">
    <property type="entry name" value="NA-bd_OB-fold"/>
</dbReference>
<evidence type="ECO:0000313" key="4">
    <source>
        <dbReference type="EMBL" id="OAT23271.1"/>
    </source>
</evidence>
<feature type="domain" description="CSD" evidence="3">
    <location>
        <begin position="5"/>
        <end position="70"/>
    </location>
</feature>
<accession>A0A198FGA6</accession>
<dbReference type="CDD" id="cd04458">
    <property type="entry name" value="CSP_CDS"/>
    <property type="match status" value="1"/>
</dbReference>
<evidence type="ECO:0000256" key="1">
    <source>
        <dbReference type="ARBA" id="ARBA00004496"/>
    </source>
</evidence>
<dbReference type="InterPro" id="IPR051373">
    <property type="entry name" value="Lin-28_RNA-binding"/>
</dbReference>
<dbReference type="InterPro" id="IPR011129">
    <property type="entry name" value="CSD"/>
</dbReference>
<keyword evidence="2" id="KW-0963">Cytoplasm</keyword>
<dbReference type="PATRIC" id="fig|1354337.4.peg.2874"/>
<gene>
    <name evidence="4" type="ORF">M983_2804</name>
</gene>
<dbReference type="InterPro" id="IPR012156">
    <property type="entry name" value="Cold_shock_CspA"/>
</dbReference>
<dbReference type="PANTHER" id="PTHR46109">
    <property type="entry name" value="PROTEIN LIN-28"/>
    <property type="match status" value="1"/>
</dbReference>
<dbReference type="GO" id="GO:0005829">
    <property type="term" value="C:cytosol"/>
    <property type="evidence" value="ECO:0007669"/>
    <property type="project" value="UniProtKB-ARBA"/>
</dbReference>
<evidence type="ECO:0000256" key="2">
    <source>
        <dbReference type="ARBA" id="ARBA00022490"/>
    </source>
</evidence>
<dbReference type="AlphaFoldDB" id="A0A198FGA6"/>
<dbReference type="GO" id="GO:0003729">
    <property type="term" value="F:mRNA binding"/>
    <property type="evidence" value="ECO:0007669"/>
    <property type="project" value="TreeGrafter"/>
</dbReference>
<dbReference type="RefSeq" id="WP_066752288.1">
    <property type="nucleotide sequence ID" value="NZ_LXEN01000140.1"/>
</dbReference>
<dbReference type="PRINTS" id="PR00050">
    <property type="entry name" value="COLDSHOCK"/>
</dbReference>
<proteinExistence type="predicted"/>
<dbReference type="Pfam" id="PF00313">
    <property type="entry name" value="CSD"/>
    <property type="match status" value="1"/>
</dbReference>
<dbReference type="SUPFAM" id="SSF50249">
    <property type="entry name" value="Nucleic acid-binding proteins"/>
    <property type="match status" value="1"/>
</dbReference>
<evidence type="ECO:0000313" key="5">
    <source>
        <dbReference type="Proteomes" id="UP000094023"/>
    </source>
</evidence>
<dbReference type="STRING" id="1354337.M983_2804"/>
<comment type="subcellular location">
    <subcellularLocation>
        <location evidence="1">Cytoplasm</location>
    </subcellularLocation>
</comment>
<comment type="caution">
    <text evidence="4">The sequence shown here is derived from an EMBL/GenBank/DDBJ whole genome shotgun (WGS) entry which is preliminary data.</text>
</comment>
<keyword evidence="5" id="KW-1185">Reference proteome</keyword>
<dbReference type="InterPro" id="IPR002059">
    <property type="entry name" value="CSP_DNA-bd"/>
</dbReference>
<sequence>MTLQLRMGRVKWFDNNKGYGLIVSKDIEQDIYVAKKAIANTKNKALKEGQDVEFSMIRTAAGLEAADVIGF</sequence>
<name>A0A198FGA6_9GAMM</name>
<reference evidence="4 5" key="1">
    <citation type="submission" date="2016-04" db="EMBL/GenBank/DDBJ databases">
        <title>ATOL: Assembling a taxonomically balanced genome-scale reconstruction of the evolutionary history of the Enterobacteriaceae.</title>
        <authorList>
            <person name="Plunkett G.III."/>
            <person name="Neeno-Eckwall E.C."/>
            <person name="Glasner J.D."/>
            <person name="Perna N.T."/>
        </authorList>
    </citation>
    <scope>NUCLEOTIDE SEQUENCE [LARGE SCALE GENOMIC DNA]</scope>
    <source>
        <strain evidence="4 5">ATCC 19692</strain>
    </source>
</reference>
<dbReference type="PIRSF" id="PIRSF002599">
    <property type="entry name" value="Cold_shock_A"/>
    <property type="match status" value="1"/>
</dbReference>
<dbReference type="Proteomes" id="UP000094023">
    <property type="component" value="Unassembled WGS sequence"/>
</dbReference>
<dbReference type="SMART" id="SM00357">
    <property type="entry name" value="CSP"/>
    <property type="match status" value="1"/>
</dbReference>
<evidence type="ECO:0000259" key="3">
    <source>
        <dbReference type="PROSITE" id="PS51857"/>
    </source>
</evidence>